<dbReference type="PATRIC" id="fig|1450449.3.peg.2015"/>
<feature type="domain" description="Putative zinc-finger" evidence="1">
    <location>
        <begin position="4"/>
        <end position="38"/>
    </location>
</feature>
<dbReference type="EMBL" id="JANJ01000007">
    <property type="protein sequence ID" value="EXI61570.1"/>
    <property type="molecule type" value="Genomic_DNA"/>
</dbReference>
<evidence type="ECO:0000313" key="2">
    <source>
        <dbReference type="EMBL" id="EXI61570.1"/>
    </source>
</evidence>
<dbReference type="AlphaFoldDB" id="A0A011NB29"/>
<gene>
    <name evidence="2" type="ORF">AK33_10115</name>
</gene>
<evidence type="ECO:0000259" key="1">
    <source>
        <dbReference type="Pfam" id="PF13490"/>
    </source>
</evidence>
<dbReference type="RefSeq" id="WP_042804088.1">
    <property type="nucleotide sequence ID" value="NZ_AVSP01000005.1"/>
</dbReference>
<reference evidence="2 3" key="1">
    <citation type="journal article" date="2014" name="Genome Announc.">
        <title>Genome Sequence of a Presumptive Mannheimia haemolytica Strain with an A1/A6-Cross-Reactive Serotype from a White-Tailed Deer (Odocoileus virginianus).</title>
        <authorList>
            <person name="Lawrence P.K."/>
            <person name="Bey R.F."/>
            <person name="Wiener B."/>
            <person name="Kittichotirat W."/>
            <person name="Bumgarner R.E."/>
        </authorList>
    </citation>
    <scope>NUCLEOTIDE SEQUENCE [LARGE SCALE GENOMIC DNA]</scope>
    <source>
        <strain evidence="2 3">PKL10</strain>
    </source>
</reference>
<name>A0A011NB29_9PAST</name>
<keyword evidence="3" id="KW-1185">Reference proteome</keyword>
<proteinExistence type="predicted"/>
<accession>A0A011NB29</accession>
<protein>
    <recommendedName>
        <fullName evidence="1">Putative zinc-finger domain-containing protein</fullName>
    </recommendedName>
</protein>
<dbReference type="OrthoDB" id="8374021at2"/>
<organism evidence="2 3">
    <name type="scientific">Mannheimia granulomatis</name>
    <dbReference type="NCBI Taxonomy" id="85402"/>
    <lineage>
        <taxon>Bacteria</taxon>
        <taxon>Pseudomonadati</taxon>
        <taxon>Pseudomonadota</taxon>
        <taxon>Gammaproteobacteria</taxon>
        <taxon>Pasteurellales</taxon>
        <taxon>Pasteurellaceae</taxon>
        <taxon>Mannheimia</taxon>
    </lineage>
</organism>
<comment type="caution">
    <text evidence="2">The sequence shown here is derived from an EMBL/GenBank/DDBJ whole genome shotgun (WGS) entry which is preliminary data.</text>
</comment>
<sequence length="64" mass="7420">MLNCKETTELISLSCEQKLNFKQQLQLKLHLMICPRCRGFARNAQKVDKLMKAFSSRTESSTLE</sequence>
<dbReference type="Pfam" id="PF13490">
    <property type="entry name" value="zf-HC2"/>
    <property type="match status" value="1"/>
</dbReference>
<dbReference type="InterPro" id="IPR027383">
    <property type="entry name" value="Znf_put"/>
</dbReference>
<evidence type="ECO:0000313" key="3">
    <source>
        <dbReference type="Proteomes" id="UP000054123"/>
    </source>
</evidence>
<dbReference type="Proteomes" id="UP000054123">
    <property type="component" value="Unassembled WGS sequence"/>
</dbReference>